<dbReference type="InterPro" id="IPR036457">
    <property type="entry name" value="PPM-type-like_dom_sf"/>
</dbReference>
<evidence type="ECO:0000259" key="1">
    <source>
        <dbReference type="PROSITE" id="PS51746"/>
    </source>
</evidence>
<accession>A0A6J6N1D8</accession>
<feature type="domain" description="PPM-type phosphatase" evidence="1">
    <location>
        <begin position="7"/>
        <end position="242"/>
    </location>
</feature>
<sequence>MGAFSFDTSARSALGLVRSGNEDSALVTGRLIAVADGMGGHAAGEIASKIAITTLHALAPVLTDTTIDSDSIEDLLLHSLHTIDLNISEYVKEASDLRGMGTTLTALLINAETIALLHVGDSRCYRLRSNNLEQLSNDHTVIQELIDQGAISLIEAKDHPQRSVLTQALMGDGNIDPVLQVYDAKEGDRYLLCSDGLSGVLTEKEIKTLLKTGDKEAAIKSLIDATYVNGAPDNVTVLIADVTRDEVSANQLLGAAQ</sequence>
<evidence type="ECO:0000313" key="2">
    <source>
        <dbReference type="EMBL" id="CAB4679947.1"/>
    </source>
</evidence>
<dbReference type="PANTHER" id="PTHR13832">
    <property type="entry name" value="PROTEIN PHOSPHATASE 2C"/>
    <property type="match status" value="1"/>
</dbReference>
<dbReference type="GO" id="GO:0004722">
    <property type="term" value="F:protein serine/threonine phosphatase activity"/>
    <property type="evidence" value="ECO:0007669"/>
    <property type="project" value="InterPro"/>
</dbReference>
<dbReference type="EMBL" id="CAFABF010000029">
    <property type="protein sequence ID" value="CAB4827673.1"/>
    <property type="molecule type" value="Genomic_DNA"/>
</dbReference>
<dbReference type="SMART" id="SM00331">
    <property type="entry name" value="PP2C_SIG"/>
    <property type="match status" value="1"/>
</dbReference>
<dbReference type="SMART" id="SM00332">
    <property type="entry name" value="PP2Cc"/>
    <property type="match status" value="1"/>
</dbReference>
<dbReference type="InterPro" id="IPR001932">
    <property type="entry name" value="PPM-type_phosphatase-like_dom"/>
</dbReference>
<name>A0A6J6N1D8_9ZZZZ</name>
<reference evidence="2" key="1">
    <citation type="submission" date="2020-05" db="EMBL/GenBank/DDBJ databases">
        <authorList>
            <person name="Chiriac C."/>
            <person name="Salcher M."/>
            <person name="Ghai R."/>
            <person name="Kavagutti S V."/>
        </authorList>
    </citation>
    <scope>NUCLEOTIDE SEQUENCE</scope>
</reference>
<dbReference type="PANTHER" id="PTHR13832:SF827">
    <property type="entry name" value="PROTEIN PHOSPHATASE 1L"/>
    <property type="match status" value="1"/>
</dbReference>
<dbReference type="InterPro" id="IPR015655">
    <property type="entry name" value="PP2C"/>
</dbReference>
<evidence type="ECO:0000313" key="3">
    <source>
        <dbReference type="EMBL" id="CAB4827673.1"/>
    </source>
</evidence>
<dbReference type="CDD" id="cd00143">
    <property type="entry name" value="PP2Cc"/>
    <property type="match status" value="1"/>
</dbReference>
<dbReference type="Gene3D" id="3.60.40.10">
    <property type="entry name" value="PPM-type phosphatase domain"/>
    <property type="match status" value="1"/>
</dbReference>
<proteinExistence type="predicted"/>
<dbReference type="SUPFAM" id="SSF81606">
    <property type="entry name" value="PP2C-like"/>
    <property type="match status" value="1"/>
</dbReference>
<organism evidence="2">
    <name type="scientific">freshwater metagenome</name>
    <dbReference type="NCBI Taxonomy" id="449393"/>
    <lineage>
        <taxon>unclassified sequences</taxon>
        <taxon>metagenomes</taxon>
        <taxon>ecological metagenomes</taxon>
    </lineage>
</organism>
<dbReference type="Pfam" id="PF13672">
    <property type="entry name" value="PP2C_2"/>
    <property type="match status" value="1"/>
</dbReference>
<protein>
    <submittedName>
        <fullName evidence="2">Unannotated protein</fullName>
    </submittedName>
</protein>
<dbReference type="EMBL" id="CAEZXG010000030">
    <property type="protein sequence ID" value="CAB4679947.1"/>
    <property type="molecule type" value="Genomic_DNA"/>
</dbReference>
<dbReference type="AlphaFoldDB" id="A0A6J6N1D8"/>
<gene>
    <name evidence="2" type="ORF">UFOPK2359_00628</name>
    <name evidence="3" type="ORF">UFOPK3167_00727</name>
</gene>
<dbReference type="PROSITE" id="PS51746">
    <property type="entry name" value="PPM_2"/>
    <property type="match status" value="1"/>
</dbReference>